<comment type="caution">
    <text evidence="4">The sequence shown here is derived from an EMBL/GenBank/DDBJ whole genome shotgun (WGS) entry which is preliminary data.</text>
</comment>
<sequence>MKSLKKIGILLFAVCFLMLYPSVSVHAAEGTLQFSDPTAKVGEDVTVKAKISTGGEAIGDGFVTVTYDKAALEFVSGTNATGGDGTVKLEATGDGTVSELEYTMVFKALKEGATKLEVSDYTSYLYSDETLNLTTGDSTVTVEAGDGTSSESSAGTTAVATGTGSVEIDGVTYTIYNDFSDALVPDGCSRTTMEYNGETVNAILQETSGKYFVYLVEGDKDPVMALYNEKDNSFAITEMVSITDSSYIFLLGTNDGKGLPSQFKKTKLTVGTLTFPVWQNSESEDFYLMYAMNESGEESFYQYDTKDETYQRYPVTDVKEKSTSSSTTLIDKVKNFLQDQVLIVVAAAWAVILILIIIIIVVGVKLRRRNEELDEFYDEHESIGNSKGSRAVVEKKSRKQFKGYQDEEDDFVDDFEDEEETDDEDPDEYEEYEDDDEYGEDDYDTYEDDSDEYEDDFEEYDDDEYEDDDYDDEYDDYDDEYDDYDDEYDEYEDYDDEEEDDVPEYQPKRRSSAREEKDSYDVDFIDL</sequence>
<dbReference type="AlphaFoldDB" id="A0AAW6JYS4"/>
<evidence type="ECO:0000256" key="3">
    <source>
        <dbReference type="SAM" id="SignalP"/>
    </source>
</evidence>
<reference evidence="4" key="1">
    <citation type="submission" date="2022-12" db="EMBL/GenBank/DDBJ databases">
        <title>Genome of R. gnavus strain RSHDN_120.</title>
        <authorList>
            <person name="Abdugheni R."/>
        </authorList>
    </citation>
    <scope>NUCLEOTIDE SEQUENCE</scope>
    <source>
        <strain evidence="4">RSHDN_120</strain>
    </source>
</reference>
<keyword evidence="2" id="KW-0472">Membrane</keyword>
<feature type="transmembrane region" description="Helical" evidence="2">
    <location>
        <begin position="341"/>
        <end position="364"/>
    </location>
</feature>
<evidence type="ECO:0000313" key="5">
    <source>
        <dbReference type="Proteomes" id="UP001149331"/>
    </source>
</evidence>
<name>A0AAW6JYS4_MEDGN</name>
<protein>
    <submittedName>
        <fullName evidence="4">Cohesin domain-containing protein</fullName>
    </submittedName>
</protein>
<dbReference type="CDD" id="cd08547">
    <property type="entry name" value="Type_II_cohesin"/>
    <property type="match status" value="1"/>
</dbReference>
<dbReference type="SUPFAM" id="SSF49384">
    <property type="entry name" value="Carbohydrate-binding domain"/>
    <property type="match status" value="1"/>
</dbReference>
<feature type="compositionally biased region" description="Acidic residues" evidence="1">
    <location>
        <begin position="406"/>
        <end position="503"/>
    </location>
</feature>
<dbReference type="GO" id="GO:0030246">
    <property type="term" value="F:carbohydrate binding"/>
    <property type="evidence" value="ECO:0007669"/>
    <property type="project" value="InterPro"/>
</dbReference>
<dbReference type="Proteomes" id="UP001149331">
    <property type="component" value="Unassembled WGS sequence"/>
</dbReference>
<keyword evidence="3" id="KW-0732">Signal</keyword>
<keyword evidence="2" id="KW-1133">Transmembrane helix</keyword>
<keyword evidence="2" id="KW-0812">Transmembrane</keyword>
<feature type="signal peptide" evidence="3">
    <location>
        <begin position="1"/>
        <end position="27"/>
    </location>
</feature>
<feature type="region of interest" description="Disordered" evidence="1">
    <location>
        <begin position="399"/>
        <end position="527"/>
    </location>
</feature>
<dbReference type="PANTHER" id="PTHR35711:SF1">
    <property type="entry name" value="ECTODERMAL, ISOFORM F"/>
    <property type="match status" value="1"/>
</dbReference>
<dbReference type="RefSeq" id="WP_243037357.1">
    <property type="nucleotide sequence ID" value="NZ_JAPZEG010000001.1"/>
</dbReference>
<proteinExistence type="predicted"/>
<evidence type="ECO:0000256" key="2">
    <source>
        <dbReference type="SAM" id="Phobius"/>
    </source>
</evidence>
<feature type="chain" id="PRO_5043947319" evidence="3">
    <location>
        <begin position="28"/>
        <end position="527"/>
    </location>
</feature>
<accession>A0AAW6JYS4</accession>
<evidence type="ECO:0000256" key="1">
    <source>
        <dbReference type="SAM" id="MobiDB-lite"/>
    </source>
</evidence>
<dbReference type="InterPro" id="IPR008965">
    <property type="entry name" value="CBM2/CBM3_carb-bd_dom_sf"/>
</dbReference>
<dbReference type="EMBL" id="JAPZEG010000001">
    <property type="protein sequence ID" value="MDE1202125.1"/>
    <property type="molecule type" value="Genomic_DNA"/>
</dbReference>
<dbReference type="PANTHER" id="PTHR35711">
    <property type="entry name" value="EXPRESSED PROTEIN"/>
    <property type="match status" value="1"/>
</dbReference>
<gene>
    <name evidence="4" type="ORF">O4N78_00770</name>
</gene>
<organism evidence="4 5">
    <name type="scientific">Mediterraneibacter gnavus</name>
    <name type="common">Ruminococcus gnavus</name>
    <dbReference type="NCBI Taxonomy" id="33038"/>
    <lineage>
        <taxon>Bacteria</taxon>
        <taxon>Bacillati</taxon>
        <taxon>Bacillota</taxon>
        <taxon>Clostridia</taxon>
        <taxon>Lachnospirales</taxon>
        <taxon>Lachnospiraceae</taxon>
        <taxon>Mediterraneibacter</taxon>
    </lineage>
</organism>
<evidence type="ECO:0000313" key="4">
    <source>
        <dbReference type="EMBL" id="MDE1202125.1"/>
    </source>
</evidence>